<dbReference type="Pfam" id="PF06078">
    <property type="entry name" value="DUF937"/>
    <property type="match status" value="1"/>
</dbReference>
<reference evidence="1" key="1">
    <citation type="submission" date="2023-07" db="EMBL/GenBank/DDBJ databases">
        <title>Functional and genomic diversity of the sorghum phyllosphere microbiome.</title>
        <authorList>
            <person name="Shade A."/>
        </authorList>
    </citation>
    <scope>NUCLEOTIDE SEQUENCE</scope>
    <source>
        <strain evidence="1">SORGH_AS_0457</strain>
    </source>
</reference>
<proteinExistence type="predicted"/>
<dbReference type="Proteomes" id="UP001226084">
    <property type="component" value="Unassembled WGS sequence"/>
</dbReference>
<evidence type="ECO:0008006" key="3">
    <source>
        <dbReference type="Google" id="ProtNLM"/>
    </source>
</evidence>
<organism evidence="1 2">
    <name type="scientific">Stenotrophomonas rhizophila</name>
    <dbReference type="NCBI Taxonomy" id="216778"/>
    <lineage>
        <taxon>Bacteria</taxon>
        <taxon>Pseudomonadati</taxon>
        <taxon>Pseudomonadota</taxon>
        <taxon>Gammaproteobacteria</taxon>
        <taxon>Lysobacterales</taxon>
        <taxon>Lysobacteraceae</taxon>
        <taxon>Stenotrophomonas</taxon>
    </lineage>
</organism>
<protein>
    <recommendedName>
        <fullName evidence="3">Calcium-binding protein</fullName>
    </recommendedName>
</protein>
<sequence length="215" mass="21537">MLRRSHPGSKESIVNTNSLTASLLEQLQQGQGLQQVSQQLGLDQNQTSQAVRAALPLFMGALGNNASEPQGAQSLLNALQKDHLAGGGGGGFDLGGILGAVLGGGAGGPATNGQGILGHVFGGQTPQAAQALGNKTGLDSGRAGQLLAILAPIVMSFLAQRFAQQGNASNLSQALGQEAPQAASAGGISGVLNMFDQDGDGQFGLSDVMGILSKR</sequence>
<dbReference type="InterPro" id="IPR009282">
    <property type="entry name" value="DUF937"/>
</dbReference>
<dbReference type="RefSeq" id="WP_095363377.1">
    <property type="nucleotide sequence ID" value="NZ_JAUTAS010000001.1"/>
</dbReference>
<dbReference type="AlphaFoldDB" id="A0AAP5AIP5"/>
<name>A0AAP5AIP5_9GAMM</name>
<dbReference type="EMBL" id="JAUTAS010000001">
    <property type="protein sequence ID" value="MDQ1109314.1"/>
    <property type="molecule type" value="Genomic_DNA"/>
</dbReference>
<comment type="caution">
    <text evidence="1">The sequence shown here is derived from an EMBL/GenBank/DDBJ whole genome shotgun (WGS) entry which is preliminary data.</text>
</comment>
<evidence type="ECO:0000313" key="1">
    <source>
        <dbReference type="EMBL" id="MDQ1109314.1"/>
    </source>
</evidence>
<evidence type="ECO:0000313" key="2">
    <source>
        <dbReference type="Proteomes" id="UP001226084"/>
    </source>
</evidence>
<accession>A0AAP5AIP5</accession>
<gene>
    <name evidence="1" type="ORF">QE424_002473</name>
</gene>